<protein>
    <submittedName>
        <fullName evidence="1">Uncharacterized protein</fullName>
    </submittedName>
</protein>
<dbReference type="Proteomes" id="UP000067626">
    <property type="component" value="Chromosome"/>
</dbReference>
<gene>
    <name evidence="1" type="ORF">CMC5_036890</name>
</gene>
<keyword evidence="2" id="KW-1185">Reference proteome</keyword>
<evidence type="ECO:0000313" key="1">
    <source>
        <dbReference type="EMBL" id="AKT39542.1"/>
    </source>
</evidence>
<sequence>MRTGGDVEVAYASVVPLAFLALFDPGDIVALPWSKERRQLTLFARKERALARLQGRASRLSEQFARELSAIAQRRGVPEHAEGVRPGSEVLRARIDAFVALVRAVPGDHVQVFLNDSYFGWDDGRRFELTEYLGAGEARGDGWADALALWDFTNATAPVWTQELVMTALTGEHVARSAEHDTLRNALEDDDFAAGAVVGMLALVLEAYAPYVMAAHRLPWLAEVLGGVSLGIARDLRLRVVTSDGEVAAALPPTEALAGLSVGCFGPLAARSDDELFAWLDALWRMAEEGAFAEGPITCTGLSRDAGPLEAFPRVADAYSAEAIALPPLERRGDVELWRQFGATPEEERPVWLGRLSAAQRIGLYDSMQTRDPADETLAELPTRISGYVEHDPEAQIHGFAVCEDWDDALAELAFENPDPRARVALIREMWDFFDDGIWSRLLDDPVAAVRAEAVSKSDCPEPSRASERHAGVRAASYEANELELVLLAGHADPAVRAVVADNPRASTRTVVALARDPVTAVQRAAIGRLAFHAYGYDGGDTSARDAFERLRRGADDALRGLLDEGSKLYA</sequence>
<dbReference type="EMBL" id="CP012159">
    <property type="protein sequence ID" value="AKT39542.1"/>
    <property type="molecule type" value="Genomic_DNA"/>
</dbReference>
<proteinExistence type="predicted"/>
<organism evidence="1 2">
    <name type="scientific">Chondromyces crocatus</name>
    <dbReference type="NCBI Taxonomy" id="52"/>
    <lineage>
        <taxon>Bacteria</taxon>
        <taxon>Pseudomonadati</taxon>
        <taxon>Myxococcota</taxon>
        <taxon>Polyangia</taxon>
        <taxon>Polyangiales</taxon>
        <taxon>Polyangiaceae</taxon>
        <taxon>Chondromyces</taxon>
    </lineage>
</organism>
<dbReference type="Gene3D" id="1.25.10.10">
    <property type="entry name" value="Leucine-rich Repeat Variant"/>
    <property type="match status" value="1"/>
</dbReference>
<reference evidence="1 2" key="1">
    <citation type="submission" date="2015-07" db="EMBL/GenBank/DDBJ databases">
        <title>Genome analysis of myxobacterium Chondromyces crocatus Cm c5 reveals a high potential for natural compound synthesis and the genetic basis for the loss of fruiting body formation.</title>
        <authorList>
            <person name="Zaburannyi N."/>
            <person name="Bunk B."/>
            <person name="Maier J."/>
            <person name="Overmann J."/>
            <person name="Mueller R."/>
        </authorList>
    </citation>
    <scope>NUCLEOTIDE SEQUENCE [LARGE SCALE GENOMIC DNA]</scope>
    <source>
        <strain evidence="1 2">Cm c5</strain>
    </source>
</reference>
<dbReference type="InterPro" id="IPR011989">
    <property type="entry name" value="ARM-like"/>
</dbReference>
<name>A0A0K1EFS4_CHOCO</name>
<dbReference type="STRING" id="52.CMC5_036890"/>
<accession>A0A0K1EFS4</accession>
<dbReference type="AlphaFoldDB" id="A0A0K1EFS4"/>
<dbReference type="KEGG" id="ccro:CMC5_036890"/>
<evidence type="ECO:0000313" key="2">
    <source>
        <dbReference type="Proteomes" id="UP000067626"/>
    </source>
</evidence>